<dbReference type="KEGG" id="mmg:MTBMA_c08560"/>
<protein>
    <submittedName>
        <fullName evidence="2">Uncharacterized protein</fullName>
    </submittedName>
</protein>
<dbReference type="EMBL" id="CP001710">
    <property type="protein sequence ID" value="ADL58451.1"/>
    <property type="molecule type" value="Genomic_DNA"/>
</dbReference>
<dbReference type="AlphaFoldDB" id="D9PW53"/>
<accession>D9PW53</accession>
<name>D9PW53_METTM</name>
<reference key="1">
    <citation type="submission" date="2009-08" db="EMBL/GenBank/DDBJ databases">
        <title>The genome sequence of Methanothermobacter marburgensis.</title>
        <authorList>
            <person name="Kaster A."/>
            <person name="Seedorf H."/>
            <person name="Goenrich M."/>
            <person name="Wiezer A."/>
            <person name="Liesegang H."/>
            <person name="Thauer R."/>
            <person name="Gottschalk G."/>
        </authorList>
    </citation>
    <scope>NUCLEOTIDE SEQUENCE</scope>
    <source>
        <strain>Marburg</strain>
    </source>
</reference>
<proteinExistence type="predicted"/>
<evidence type="ECO:0000313" key="3">
    <source>
        <dbReference type="Proteomes" id="UP000000345"/>
    </source>
</evidence>
<evidence type="ECO:0000313" key="2">
    <source>
        <dbReference type="EMBL" id="ADL58451.1"/>
    </source>
</evidence>
<dbReference type="Proteomes" id="UP000000345">
    <property type="component" value="Chromosome"/>
</dbReference>
<dbReference type="STRING" id="79929.MTBMA_c08560"/>
<sequence length="35" mass="3579">MEVLHANAYDSGSHGLGADSGPICSSMASLPLPHR</sequence>
<keyword evidence="3" id="KW-1185">Reference proteome</keyword>
<organism evidence="2 3">
    <name type="scientific">Methanothermobacter marburgensis (strain ATCC BAA-927 / DSM 2133 / JCM 14651 / NBRC 100331 / OCM 82 / Marburg)</name>
    <name type="common">Methanobacterium thermoautotrophicum</name>
    <dbReference type="NCBI Taxonomy" id="79929"/>
    <lineage>
        <taxon>Archaea</taxon>
        <taxon>Methanobacteriati</taxon>
        <taxon>Methanobacteriota</taxon>
        <taxon>Methanomada group</taxon>
        <taxon>Methanobacteria</taxon>
        <taxon>Methanobacteriales</taxon>
        <taxon>Methanobacteriaceae</taxon>
        <taxon>Methanothermobacter</taxon>
    </lineage>
</organism>
<gene>
    <name evidence="2" type="ordered locus">MTBMA_c08560</name>
</gene>
<dbReference type="HOGENOM" id="CLU_3362579_0_0_2"/>
<feature type="region of interest" description="Disordered" evidence="1">
    <location>
        <begin position="1"/>
        <end position="35"/>
    </location>
</feature>
<dbReference type="PaxDb" id="79929-MTBMA_c08560"/>
<evidence type="ECO:0000256" key="1">
    <source>
        <dbReference type="SAM" id="MobiDB-lite"/>
    </source>
</evidence>
<reference evidence="2 3" key="2">
    <citation type="journal article" date="2010" name="J. Bacteriol.">
        <title>Complete genome sequence of Methanothermobacter marburgensis, a methanoarchaeon model organism.</title>
        <authorList>
            <person name="Liesegang H."/>
            <person name="Kaster A.K."/>
            <person name="Wiezer A."/>
            <person name="Goenrich M."/>
            <person name="Wollherr A."/>
            <person name="Seedorf H."/>
            <person name="Gottschalk G."/>
            <person name="Thauer R.K."/>
        </authorList>
    </citation>
    <scope>NUCLEOTIDE SEQUENCE [LARGE SCALE GENOMIC DNA]</scope>
    <source>
        <strain evidence="3">ATCC BAA-927 / DSM 2133 / JCM 14651 / NBRC 100331 / OCM 82 / Marburg</strain>
    </source>
</reference>